<evidence type="ECO:0000313" key="13">
    <source>
        <dbReference type="Proteomes" id="UP000694867"/>
    </source>
</evidence>
<dbReference type="InterPro" id="IPR003591">
    <property type="entry name" value="Leu-rich_rpt_typical-subtyp"/>
</dbReference>
<keyword evidence="7" id="KW-0967">Endosome</keyword>
<keyword evidence="11" id="KW-0325">Glycoprotein</keyword>
<evidence type="ECO:0000256" key="2">
    <source>
        <dbReference type="ARBA" id="ARBA00004370"/>
    </source>
</evidence>
<dbReference type="GO" id="GO:0007249">
    <property type="term" value="P:canonical NF-kappaB signal transduction"/>
    <property type="evidence" value="ECO:0007669"/>
    <property type="project" value="TreeGrafter"/>
</dbReference>
<dbReference type="PANTHER" id="PTHR47410:SF5">
    <property type="entry name" value="TOLL-LIKE RECEPTOR 3"/>
    <property type="match status" value="1"/>
</dbReference>
<evidence type="ECO:0000256" key="10">
    <source>
        <dbReference type="ARBA" id="ARBA00023170"/>
    </source>
</evidence>
<sequence length="363" mass="40882">MVSFLSAAEFWILIFITATGNVHAQCPEIEFSNCTCSTSETSNRADKFSVPLSTRVVIRCTSVFSVEALTKLMRNLRGKKIDAVHIMDSPIGPAIPANIFTAIPLTEVTLSNVNISSLSSSGSTPFLGLERSLKSLALRHCSMSYDVSLEKLTSLSQIEQIDLSFNSLQFVKSRWFSVPPVKLKSLILKGNHIEALEDHALRNARELIHLDLSENRIQGLRRTMLPDSIEILHLENNRLAYLEDNIFSSMLNLRRLYLSNNRLQTMNHNTFSPIWFKIQPALEQVDLRGNPIYCDCQLSWLSDTIVLWRNSRTLLGHCSAPERFIGDSLRSLDCFKLRCEGSNCTQLYPIEPDDFLGSPGTVE</sequence>
<protein>
    <submittedName>
        <fullName evidence="14">Slit homolog 3 protein</fullName>
    </submittedName>
</protein>
<evidence type="ECO:0000256" key="5">
    <source>
        <dbReference type="ARBA" id="ARBA00022729"/>
    </source>
</evidence>
<evidence type="ECO:0000256" key="11">
    <source>
        <dbReference type="ARBA" id="ARBA00023180"/>
    </source>
</evidence>
<keyword evidence="4" id="KW-0812">Transmembrane</keyword>
<keyword evidence="5 12" id="KW-0732">Signal</keyword>
<name>A0AAJ7WGR5_9ACAR</name>
<evidence type="ECO:0000256" key="3">
    <source>
        <dbReference type="ARBA" id="ARBA00022614"/>
    </source>
</evidence>
<evidence type="ECO:0000256" key="4">
    <source>
        <dbReference type="ARBA" id="ARBA00022692"/>
    </source>
</evidence>
<dbReference type="GO" id="GO:0038187">
    <property type="term" value="F:pattern recognition receptor activity"/>
    <property type="evidence" value="ECO:0007669"/>
    <property type="project" value="TreeGrafter"/>
</dbReference>
<dbReference type="AlphaFoldDB" id="A0AAJ7WGR5"/>
<dbReference type="SMART" id="SM00369">
    <property type="entry name" value="LRR_TYP"/>
    <property type="match status" value="5"/>
</dbReference>
<proteinExistence type="predicted"/>
<dbReference type="InterPro" id="IPR032675">
    <property type="entry name" value="LRR_dom_sf"/>
</dbReference>
<evidence type="ECO:0000256" key="12">
    <source>
        <dbReference type="SAM" id="SignalP"/>
    </source>
</evidence>
<dbReference type="InterPro" id="IPR001611">
    <property type="entry name" value="Leu-rich_rpt"/>
</dbReference>
<keyword evidence="8" id="KW-1133">Transmembrane helix</keyword>
<dbReference type="RefSeq" id="XP_028966496.1">
    <property type="nucleotide sequence ID" value="XM_029110663.1"/>
</dbReference>
<reference evidence="14" key="1">
    <citation type="submission" date="2025-08" db="UniProtKB">
        <authorList>
            <consortium name="RefSeq"/>
        </authorList>
    </citation>
    <scope>IDENTIFICATION</scope>
</reference>
<evidence type="ECO:0000256" key="6">
    <source>
        <dbReference type="ARBA" id="ARBA00022737"/>
    </source>
</evidence>
<dbReference type="GO" id="GO:0032755">
    <property type="term" value="P:positive regulation of interleukin-6 production"/>
    <property type="evidence" value="ECO:0007669"/>
    <property type="project" value="TreeGrafter"/>
</dbReference>
<dbReference type="KEGG" id="goe:100901764"/>
<dbReference type="GO" id="GO:0002224">
    <property type="term" value="P:toll-like receptor signaling pathway"/>
    <property type="evidence" value="ECO:0007669"/>
    <property type="project" value="TreeGrafter"/>
</dbReference>
<keyword evidence="13" id="KW-1185">Reference proteome</keyword>
<dbReference type="Gene3D" id="3.80.10.10">
    <property type="entry name" value="Ribonuclease Inhibitor"/>
    <property type="match status" value="1"/>
</dbReference>
<organism evidence="13 14">
    <name type="scientific">Galendromus occidentalis</name>
    <name type="common">western predatory mite</name>
    <dbReference type="NCBI Taxonomy" id="34638"/>
    <lineage>
        <taxon>Eukaryota</taxon>
        <taxon>Metazoa</taxon>
        <taxon>Ecdysozoa</taxon>
        <taxon>Arthropoda</taxon>
        <taxon>Chelicerata</taxon>
        <taxon>Arachnida</taxon>
        <taxon>Acari</taxon>
        <taxon>Parasitiformes</taxon>
        <taxon>Mesostigmata</taxon>
        <taxon>Gamasina</taxon>
        <taxon>Phytoseioidea</taxon>
        <taxon>Phytoseiidae</taxon>
        <taxon>Typhlodrominae</taxon>
        <taxon>Galendromus</taxon>
    </lineage>
</organism>
<dbReference type="GO" id="GO:0005886">
    <property type="term" value="C:plasma membrane"/>
    <property type="evidence" value="ECO:0007669"/>
    <property type="project" value="TreeGrafter"/>
</dbReference>
<dbReference type="GeneID" id="100901764"/>
<keyword evidence="3" id="KW-0433">Leucine-rich repeat</keyword>
<evidence type="ECO:0000256" key="1">
    <source>
        <dbReference type="ARBA" id="ARBA00004177"/>
    </source>
</evidence>
<dbReference type="GO" id="GO:0005768">
    <property type="term" value="C:endosome"/>
    <property type="evidence" value="ECO:0007669"/>
    <property type="project" value="UniProtKB-SubCell"/>
</dbReference>
<dbReference type="GO" id="GO:0051607">
    <property type="term" value="P:defense response to virus"/>
    <property type="evidence" value="ECO:0007669"/>
    <property type="project" value="TreeGrafter"/>
</dbReference>
<keyword evidence="6" id="KW-0677">Repeat</keyword>
<comment type="subcellular location">
    <subcellularLocation>
        <location evidence="1">Endosome</location>
    </subcellularLocation>
    <subcellularLocation>
        <location evidence="2">Membrane</location>
    </subcellularLocation>
</comment>
<accession>A0AAJ7WGR5</accession>
<keyword evidence="10" id="KW-0675">Receptor</keyword>
<dbReference type="Pfam" id="PF13855">
    <property type="entry name" value="LRR_8"/>
    <property type="match status" value="2"/>
</dbReference>
<dbReference type="Proteomes" id="UP000694867">
    <property type="component" value="Unplaced"/>
</dbReference>
<dbReference type="PANTHER" id="PTHR47410">
    <property type="entry name" value="TOLL-LIKE RECEPTOR 7-RELATED"/>
    <property type="match status" value="1"/>
</dbReference>
<evidence type="ECO:0000256" key="7">
    <source>
        <dbReference type="ARBA" id="ARBA00022753"/>
    </source>
</evidence>
<evidence type="ECO:0000256" key="9">
    <source>
        <dbReference type="ARBA" id="ARBA00023136"/>
    </source>
</evidence>
<gene>
    <name evidence="14" type="primary">LOC100901764</name>
</gene>
<evidence type="ECO:0000313" key="14">
    <source>
        <dbReference type="RefSeq" id="XP_028966496.1"/>
    </source>
</evidence>
<dbReference type="SUPFAM" id="SSF52058">
    <property type="entry name" value="L domain-like"/>
    <property type="match status" value="1"/>
</dbReference>
<feature type="chain" id="PRO_5042471606" evidence="12">
    <location>
        <begin position="25"/>
        <end position="363"/>
    </location>
</feature>
<dbReference type="PROSITE" id="PS51450">
    <property type="entry name" value="LRR"/>
    <property type="match status" value="1"/>
</dbReference>
<feature type="signal peptide" evidence="12">
    <location>
        <begin position="1"/>
        <end position="24"/>
    </location>
</feature>
<evidence type="ECO:0000256" key="8">
    <source>
        <dbReference type="ARBA" id="ARBA00022989"/>
    </source>
</evidence>
<keyword evidence="9" id="KW-0472">Membrane</keyword>